<comment type="caution">
    <text evidence="3">The sequence shown here is derived from an EMBL/GenBank/DDBJ whole genome shotgun (WGS) entry which is preliminary data.</text>
</comment>
<feature type="transmembrane region" description="Helical" evidence="2">
    <location>
        <begin position="1197"/>
        <end position="1218"/>
    </location>
</feature>
<keyword evidence="2" id="KW-0812">Transmembrane</keyword>
<evidence type="ECO:0000313" key="3">
    <source>
        <dbReference type="EMBL" id="KAK3261966.1"/>
    </source>
</evidence>
<dbReference type="PANTHER" id="PTHR11319:SF35">
    <property type="entry name" value="OUTER MEMBRANE PROTEIN PMPC-RELATED"/>
    <property type="match status" value="1"/>
</dbReference>
<dbReference type="EMBL" id="LGRX02016536">
    <property type="protein sequence ID" value="KAK3261966.1"/>
    <property type="molecule type" value="Genomic_DNA"/>
</dbReference>
<feature type="transmembrane region" description="Helical" evidence="2">
    <location>
        <begin position="572"/>
        <end position="595"/>
    </location>
</feature>
<gene>
    <name evidence="3" type="ORF">CYMTET_29157</name>
</gene>
<dbReference type="Proteomes" id="UP001190700">
    <property type="component" value="Unassembled WGS sequence"/>
</dbReference>
<dbReference type="SUPFAM" id="SSF51126">
    <property type="entry name" value="Pectin lyase-like"/>
    <property type="match status" value="1"/>
</dbReference>
<feature type="transmembrane region" description="Helical" evidence="2">
    <location>
        <begin position="1157"/>
        <end position="1177"/>
    </location>
</feature>
<dbReference type="InterPro" id="IPR011050">
    <property type="entry name" value="Pectin_lyase_fold/virulence"/>
</dbReference>
<feature type="transmembrane region" description="Helical" evidence="2">
    <location>
        <begin position="899"/>
        <end position="921"/>
    </location>
</feature>
<evidence type="ECO:0008006" key="5">
    <source>
        <dbReference type="Google" id="ProtNLM"/>
    </source>
</evidence>
<evidence type="ECO:0000256" key="1">
    <source>
        <dbReference type="SAM" id="MobiDB-lite"/>
    </source>
</evidence>
<feature type="region of interest" description="Disordered" evidence="1">
    <location>
        <begin position="655"/>
        <end position="698"/>
    </location>
</feature>
<proteinExistence type="predicted"/>
<feature type="region of interest" description="Disordered" evidence="1">
    <location>
        <begin position="620"/>
        <end position="639"/>
    </location>
</feature>
<keyword evidence="2" id="KW-0472">Membrane</keyword>
<reference evidence="3 4" key="1">
    <citation type="journal article" date="2015" name="Genome Biol. Evol.">
        <title>Comparative Genomics of a Bacterivorous Green Alga Reveals Evolutionary Causalities and Consequences of Phago-Mixotrophic Mode of Nutrition.</title>
        <authorList>
            <person name="Burns J.A."/>
            <person name="Paasch A."/>
            <person name="Narechania A."/>
            <person name="Kim E."/>
        </authorList>
    </citation>
    <scope>NUCLEOTIDE SEQUENCE [LARGE SCALE GENOMIC DNA]</scope>
    <source>
        <strain evidence="3 4">PLY_AMNH</strain>
    </source>
</reference>
<sequence length="1292" mass="137673">AVQSEGGSLLIFGSELHCNLAQGAVQAQGGLLLLKNAEVAITSSVLSHCRAVQGGAVYVEGGNVTVTDSLLSWNVALTAANATSRRCAASSLLERKCFRFLGGARAAWRSEETWPGGWVLTAGQVRARRTLQDAVQEGSGQGGALFCSSASVNFFGSNLTNNVAEAQGGALFSHKCAVSFRHCTVSSNMANISEGGNGEGGAVFSYEGGIIEIVDSECVDNLATVQGGAVYINNGNLVILNSDVSYNSVMQPAHAAGYVTGEGGGVYAYMSAVILNNSILSHNEAIEGRLDGYGAKGGAVFSNIGHVQVINSFIRNNTAMSVQDESSLQSGAGGGLHCNDRLTVTSSALEYNVAGVVGGALYLEPEGVAVLEHSSVQYSMAAQGAVVGGYGSLELVECYFSDNVANEAGEILSPVDASEVVAEMAPEGVCYSSQRLDLNSIACTCVDWAYPLAAGGCQCSLGFYAAYVGRSMTCVTCAELRGVSCERGRLWTNEGYWRENGTQAEDALTCRSGLCQAVTQHSDGDDSEVLGANCTEGHTGVLCEECEEGHSYQGDTCEPCSDGSRWENIPTWLVGLGLVLGIFLVALLILLAFFLPLVPGIERRLVHGLRRLMSATSRRISREARSGSRRSPGAQDDAALNPSASFVAQVASLGPSVSQREPGGALAYSHGRAESDAAPSNCRNSLYSPTGKSTAHNPELARADPEAGAWHHSIGSVLPQSGPAVSGSVAARRLSSLSTFSSKFEFNSEAVESLEGAGAGKAAEQEEPCTALRAEALPAAGMMNLMHLDLEMHADSLGMRRAHGTPTYAATELTSQTSAVSGAMAIVEAADYFGNLIDMGLFRVCVSFYQVVASFSDVLTVPWPSSFSAIVDAFSWLTFDIIDIPSVACTFPAASFYSVFSAVLATYAGVGLFCVAIHQITPRIVPIHRKRAAQRVQRNASVRMLLFLFMIYPSASQYAVSIFACEDVYGVHRLIADVRIQCYTSQHYVFLAFGALALLLFPIGIPAYYLWLMQQYEVPQLAAAKAGHAYLNAVYHHATYRRLLPDPWQASDLPLRTDTVSNELVTALATALEIPLEGDGPDMCQSLDSSAGPNVAASEYAEQQSGGQPSSKTLSVEERALQVVAWAQTSGAIVIPELDWDDEYNMTKEEIKRQKEVVDVVGFLISDYHVMCWYWGFVEIFRKLFLTSLLIFVLEGSTIQVAVALLFSTCFVLVHVMYSPYADDDVDKASQISQGSICLLLFLGLLLKVDADDMDYSESFGMDIFVGSLSVAGVGVPVVIATMDYLYEYEME</sequence>
<organism evidence="3 4">
    <name type="scientific">Cymbomonas tetramitiformis</name>
    <dbReference type="NCBI Taxonomy" id="36881"/>
    <lineage>
        <taxon>Eukaryota</taxon>
        <taxon>Viridiplantae</taxon>
        <taxon>Chlorophyta</taxon>
        <taxon>Pyramimonadophyceae</taxon>
        <taxon>Pyramimonadales</taxon>
        <taxon>Pyramimonadaceae</taxon>
        <taxon>Cymbomonas</taxon>
    </lineage>
</organism>
<feature type="transmembrane region" description="Helical" evidence="2">
    <location>
        <begin position="1230"/>
        <end position="1249"/>
    </location>
</feature>
<feature type="transmembrane region" description="Helical" evidence="2">
    <location>
        <begin position="942"/>
        <end position="964"/>
    </location>
</feature>
<name>A0AAE0FN18_9CHLO</name>
<accession>A0AAE0FN18</accession>
<feature type="transmembrane region" description="Helical" evidence="2">
    <location>
        <begin position="988"/>
        <end position="1011"/>
    </location>
</feature>
<evidence type="ECO:0000256" key="2">
    <source>
        <dbReference type="SAM" id="Phobius"/>
    </source>
</evidence>
<feature type="compositionally biased region" description="Polar residues" evidence="1">
    <location>
        <begin position="681"/>
        <end position="696"/>
    </location>
</feature>
<protein>
    <recommendedName>
        <fullName evidence="5">Right handed beta helix domain-containing protein</fullName>
    </recommendedName>
</protein>
<feature type="transmembrane region" description="Helical" evidence="2">
    <location>
        <begin position="1264"/>
        <end position="1287"/>
    </location>
</feature>
<feature type="non-terminal residue" evidence="3">
    <location>
        <position position="1"/>
    </location>
</feature>
<evidence type="ECO:0000313" key="4">
    <source>
        <dbReference type="Proteomes" id="UP001190700"/>
    </source>
</evidence>
<keyword evidence="2" id="KW-1133">Transmembrane helix</keyword>
<keyword evidence="4" id="KW-1185">Reference proteome</keyword>
<dbReference type="PANTHER" id="PTHR11319">
    <property type="entry name" value="G PROTEIN-COUPLED RECEPTOR-RELATED"/>
    <property type="match status" value="1"/>
</dbReference>